<keyword evidence="1" id="KW-0732">Signal</keyword>
<gene>
    <name evidence="2" type="ORF">ZHAS_00022255</name>
</gene>
<dbReference type="AlphaFoldDB" id="A0A084WUV8"/>
<reference evidence="2 4" key="1">
    <citation type="journal article" date="2014" name="BMC Genomics">
        <title>Genome sequence of Anopheles sinensis provides insight into genetics basis of mosquito competence for malaria parasites.</title>
        <authorList>
            <person name="Zhou D."/>
            <person name="Zhang D."/>
            <person name="Ding G."/>
            <person name="Shi L."/>
            <person name="Hou Q."/>
            <person name="Ye Y."/>
            <person name="Xu Y."/>
            <person name="Zhou H."/>
            <person name="Xiong C."/>
            <person name="Li S."/>
            <person name="Yu J."/>
            <person name="Hong S."/>
            <person name="Yu X."/>
            <person name="Zou P."/>
            <person name="Chen C."/>
            <person name="Chang X."/>
            <person name="Wang W."/>
            <person name="Lv Y."/>
            <person name="Sun Y."/>
            <person name="Ma L."/>
            <person name="Shen B."/>
            <person name="Zhu C."/>
        </authorList>
    </citation>
    <scope>NUCLEOTIDE SEQUENCE [LARGE SCALE GENOMIC DNA]</scope>
</reference>
<evidence type="ECO:0000313" key="3">
    <source>
        <dbReference type="EnsemblMetazoa" id="ASIC022255-PA"/>
    </source>
</evidence>
<organism evidence="2">
    <name type="scientific">Anopheles sinensis</name>
    <name type="common">Mosquito</name>
    <dbReference type="NCBI Taxonomy" id="74873"/>
    <lineage>
        <taxon>Eukaryota</taxon>
        <taxon>Metazoa</taxon>
        <taxon>Ecdysozoa</taxon>
        <taxon>Arthropoda</taxon>
        <taxon>Hexapoda</taxon>
        <taxon>Insecta</taxon>
        <taxon>Pterygota</taxon>
        <taxon>Neoptera</taxon>
        <taxon>Endopterygota</taxon>
        <taxon>Diptera</taxon>
        <taxon>Nematocera</taxon>
        <taxon>Culicoidea</taxon>
        <taxon>Culicidae</taxon>
        <taxon>Anophelinae</taxon>
        <taxon>Anopheles</taxon>
    </lineage>
</organism>
<evidence type="ECO:0000313" key="4">
    <source>
        <dbReference type="Proteomes" id="UP000030765"/>
    </source>
</evidence>
<dbReference type="OrthoDB" id="7840250at2759"/>
<dbReference type="VEuPathDB" id="VectorBase:ASIC022255"/>
<dbReference type="EMBL" id="KE525423">
    <property type="protein sequence ID" value="KFB54002.1"/>
    <property type="molecule type" value="Genomic_DNA"/>
</dbReference>
<reference evidence="3" key="2">
    <citation type="submission" date="2020-05" db="UniProtKB">
        <authorList>
            <consortium name="EnsemblMetazoa"/>
        </authorList>
    </citation>
    <scope>IDENTIFICATION</scope>
</reference>
<name>A0A084WUV8_ANOSI</name>
<evidence type="ECO:0000313" key="2">
    <source>
        <dbReference type="EMBL" id="KFB54002.1"/>
    </source>
</evidence>
<keyword evidence="4" id="KW-1185">Reference proteome</keyword>
<protein>
    <submittedName>
        <fullName evidence="2">AGAP002631-PA-like protein</fullName>
    </submittedName>
</protein>
<proteinExistence type="predicted"/>
<feature type="signal peptide" evidence="1">
    <location>
        <begin position="1"/>
        <end position="19"/>
    </location>
</feature>
<dbReference type="VEuPathDB" id="VectorBase:ASIS018319"/>
<evidence type="ECO:0000256" key="1">
    <source>
        <dbReference type="SAM" id="SignalP"/>
    </source>
</evidence>
<feature type="chain" id="PRO_5001785185" evidence="1">
    <location>
        <begin position="20"/>
        <end position="62"/>
    </location>
</feature>
<dbReference type="Proteomes" id="UP000030765">
    <property type="component" value="Unassembled WGS sequence"/>
</dbReference>
<accession>A0A084WUV8</accession>
<dbReference type="EMBL" id="ATLV01027153">
    <property type="status" value="NOT_ANNOTATED_CDS"/>
    <property type="molecule type" value="Genomic_DNA"/>
</dbReference>
<dbReference type="EnsemblMetazoa" id="ASIC022255-RA">
    <property type="protein sequence ID" value="ASIC022255-PA"/>
    <property type="gene ID" value="ASIC022255"/>
</dbReference>
<sequence>MKLLWFFVFLLALVGGAFGSDSASCPPNFERKDDKCVTPRPIHGTCREGSTYSAALNLCVAD</sequence>